<sequence>MKRSTFLAAAGLALACAATGASAQAFPSKPIRMLVPFPAGAATDMAARVIGQQLSASLGQPVVIENKPGAGGSIAAMEVIRSAPDGYTLLFSSNSALASNVALLKNIPYDPNKDFTPIAGTGETVLVLLVKSGFPVKNVKELVAYIKTHPGKVSAGYGSSSSQISIATLDKLAGTQTLLVPYKGIPLAVNDVLGGTLDYTFADVGNALAQVKGGNMRALGVTSRKRTPLMADVPAIAEVLPGFDITAWFGIVGPAGMPREVVDKLNAATTQALKAPEMKDKLAGIGLTPMPMAPEQLKAFIGTEVVKWTRLAREANIQPE</sequence>
<name>A0ABW0NCL7_9BURK</name>
<dbReference type="Proteomes" id="UP001596037">
    <property type="component" value="Unassembled WGS sequence"/>
</dbReference>
<dbReference type="EMBL" id="JBHSMF010000006">
    <property type="protein sequence ID" value="MFC5497583.1"/>
    <property type="molecule type" value="Genomic_DNA"/>
</dbReference>
<dbReference type="CDD" id="cd07012">
    <property type="entry name" value="PBP2_Bug_TTT"/>
    <property type="match status" value="1"/>
</dbReference>
<dbReference type="PANTHER" id="PTHR42928">
    <property type="entry name" value="TRICARBOXYLATE-BINDING PROTEIN"/>
    <property type="match status" value="1"/>
</dbReference>
<dbReference type="PROSITE" id="PS51257">
    <property type="entry name" value="PROKAR_LIPOPROTEIN"/>
    <property type="match status" value="1"/>
</dbReference>
<proteinExistence type="inferred from homology"/>
<dbReference type="PANTHER" id="PTHR42928:SF5">
    <property type="entry name" value="BLR1237 PROTEIN"/>
    <property type="match status" value="1"/>
</dbReference>
<keyword evidence="4" id="KW-1185">Reference proteome</keyword>
<reference evidence="4" key="1">
    <citation type="journal article" date="2019" name="Int. J. Syst. Evol. Microbiol.">
        <title>The Global Catalogue of Microorganisms (GCM) 10K type strain sequencing project: providing services to taxonomists for standard genome sequencing and annotation.</title>
        <authorList>
            <consortium name="The Broad Institute Genomics Platform"/>
            <consortium name="The Broad Institute Genome Sequencing Center for Infectious Disease"/>
            <person name="Wu L."/>
            <person name="Ma J."/>
        </authorList>
    </citation>
    <scope>NUCLEOTIDE SEQUENCE [LARGE SCALE GENOMIC DNA]</scope>
    <source>
        <strain evidence="4">CCUG 57401</strain>
    </source>
</reference>
<protein>
    <submittedName>
        <fullName evidence="3">Bug family tripartite tricarboxylate transporter substrate binding protein</fullName>
    </submittedName>
</protein>
<dbReference type="RefSeq" id="WP_376849665.1">
    <property type="nucleotide sequence ID" value="NZ_JBHSMF010000006.1"/>
</dbReference>
<dbReference type="InterPro" id="IPR005064">
    <property type="entry name" value="BUG"/>
</dbReference>
<dbReference type="PIRSF" id="PIRSF017082">
    <property type="entry name" value="YflP"/>
    <property type="match status" value="1"/>
</dbReference>
<organism evidence="3 4">
    <name type="scientific">Caenimonas terrae</name>
    <dbReference type="NCBI Taxonomy" id="696074"/>
    <lineage>
        <taxon>Bacteria</taxon>
        <taxon>Pseudomonadati</taxon>
        <taxon>Pseudomonadota</taxon>
        <taxon>Betaproteobacteria</taxon>
        <taxon>Burkholderiales</taxon>
        <taxon>Comamonadaceae</taxon>
        <taxon>Caenimonas</taxon>
    </lineage>
</organism>
<gene>
    <name evidence="3" type="ORF">ACFPOE_08570</name>
</gene>
<dbReference type="Gene3D" id="3.40.190.10">
    <property type="entry name" value="Periplasmic binding protein-like II"/>
    <property type="match status" value="1"/>
</dbReference>
<dbReference type="InterPro" id="IPR042100">
    <property type="entry name" value="Bug_dom1"/>
</dbReference>
<evidence type="ECO:0000313" key="4">
    <source>
        <dbReference type="Proteomes" id="UP001596037"/>
    </source>
</evidence>
<feature type="chain" id="PRO_5045653420" evidence="2">
    <location>
        <begin position="24"/>
        <end position="320"/>
    </location>
</feature>
<feature type="signal peptide" evidence="2">
    <location>
        <begin position="1"/>
        <end position="23"/>
    </location>
</feature>
<accession>A0ABW0NCL7</accession>
<dbReference type="Pfam" id="PF03401">
    <property type="entry name" value="TctC"/>
    <property type="match status" value="1"/>
</dbReference>
<dbReference type="SUPFAM" id="SSF53850">
    <property type="entry name" value="Periplasmic binding protein-like II"/>
    <property type="match status" value="1"/>
</dbReference>
<keyword evidence="2" id="KW-0732">Signal</keyword>
<evidence type="ECO:0000256" key="1">
    <source>
        <dbReference type="ARBA" id="ARBA00006987"/>
    </source>
</evidence>
<evidence type="ECO:0000313" key="3">
    <source>
        <dbReference type="EMBL" id="MFC5497583.1"/>
    </source>
</evidence>
<comment type="caution">
    <text evidence="3">The sequence shown here is derived from an EMBL/GenBank/DDBJ whole genome shotgun (WGS) entry which is preliminary data.</text>
</comment>
<evidence type="ECO:0000256" key="2">
    <source>
        <dbReference type="SAM" id="SignalP"/>
    </source>
</evidence>
<dbReference type="Gene3D" id="3.40.190.150">
    <property type="entry name" value="Bordetella uptake gene, domain 1"/>
    <property type="match status" value="1"/>
</dbReference>
<comment type="similarity">
    <text evidence="1">Belongs to the UPF0065 (bug) family.</text>
</comment>